<dbReference type="Pfam" id="PF13561">
    <property type="entry name" value="adh_short_C2"/>
    <property type="match status" value="1"/>
</dbReference>
<comment type="similarity">
    <text evidence="1">Belongs to the short-chain dehydrogenases/reductases (SDR) family.</text>
</comment>
<dbReference type="EC" id="1.1.1.-" evidence="3"/>
<dbReference type="SUPFAM" id="SSF51735">
    <property type="entry name" value="NAD(P)-binding Rossmann-fold domains"/>
    <property type="match status" value="1"/>
</dbReference>
<dbReference type="FunFam" id="3.40.50.720:FF:000084">
    <property type="entry name" value="Short-chain dehydrogenase reductase"/>
    <property type="match status" value="1"/>
</dbReference>
<dbReference type="EMBL" id="CP163441">
    <property type="protein sequence ID" value="XDQ49266.1"/>
    <property type="molecule type" value="Genomic_DNA"/>
</dbReference>
<keyword evidence="2 3" id="KW-0560">Oxidoreductase</keyword>
<sequence length="257" mass="25842">MMKRFQDRAAIITGAGAADGIGAAVARALVEEGARVVLGATSERVHQRAAELGPAAVGVVADLTVDGAADALVRAALENWGRVDVLVNNAGMTSVASGWDADDDVAHLSLTDWDAALARNLTTAYLMCRAVVPAMTAAGYGRIVSIGSTTGTVNAMPGQATYTAAKAGLVGLCRALALEVVGDGVTVNVVAPGYVATGSQLEFEAAAAAAGPFGRSGTPDEIAACVLFLAHESASFVTGSVLVADGGHGLPETWPRP</sequence>
<evidence type="ECO:0000256" key="2">
    <source>
        <dbReference type="ARBA" id="ARBA00023002"/>
    </source>
</evidence>
<dbReference type="Gene3D" id="3.40.50.720">
    <property type="entry name" value="NAD(P)-binding Rossmann-like Domain"/>
    <property type="match status" value="1"/>
</dbReference>
<dbReference type="AlphaFoldDB" id="A0AB39R4J8"/>
<dbReference type="InterPro" id="IPR036291">
    <property type="entry name" value="NAD(P)-bd_dom_sf"/>
</dbReference>
<dbReference type="PRINTS" id="PR00080">
    <property type="entry name" value="SDRFAMILY"/>
</dbReference>
<protein>
    <submittedName>
        <fullName evidence="3">SDR family NAD(P)-dependent oxidoreductase</fullName>
        <ecNumber evidence="3">1.1.1.-</ecNumber>
    </submittedName>
</protein>
<name>A0AB39R4J8_9ACTN</name>
<organism evidence="3">
    <name type="scientific">Streptomyces sp. R39</name>
    <dbReference type="NCBI Taxonomy" id="3238631"/>
    <lineage>
        <taxon>Bacteria</taxon>
        <taxon>Bacillati</taxon>
        <taxon>Actinomycetota</taxon>
        <taxon>Actinomycetes</taxon>
        <taxon>Kitasatosporales</taxon>
        <taxon>Streptomycetaceae</taxon>
        <taxon>Streptomyces</taxon>
    </lineage>
</organism>
<accession>A0AB39R4J8</accession>
<dbReference type="PANTHER" id="PTHR42879">
    <property type="entry name" value="3-OXOACYL-(ACYL-CARRIER-PROTEIN) REDUCTASE"/>
    <property type="match status" value="1"/>
</dbReference>
<gene>
    <name evidence="3" type="ORF">AB5J52_47355</name>
</gene>
<proteinExistence type="inferred from homology"/>
<dbReference type="InterPro" id="IPR050259">
    <property type="entry name" value="SDR"/>
</dbReference>
<dbReference type="PRINTS" id="PR00081">
    <property type="entry name" value="GDHRDH"/>
</dbReference>
<dbReference type="InterPro" id="IPR002347">
    <property type="entry name" value="SDR_fam"/>
</dbReference>
<evidence type="ECO:0000313" key="3">
    <source>
        <dbReference type="EMBL" id="XDQ49266.1"/>
    </source>
</evidence>
<dbReference type="RefSeq" id="WP_369227920.1">
    <property type="nucleotide sequence ID" value="NZ_CP163441.1"/>
</dbReference>
<dbReference type="GO" id="GO:0016491">
    <property type="term" value="F:oxidoreductase activity"/>
    <property type="evidence" value="ECO:0007669"/>
    <property type="project" value="UniProtKB-KW"/>
</dbReference>
<dbReference type="PANTHER" id="PTHR42879:SF2">
    <property type="entry name" value="3-OXOACYL-[ACYL-CARRIER-PROTEIN] REDUCTASE FABG"/>
    <property type="match status" value="1"/>
</dbReference>
<reference evidence="3" key="1">
    <citation type="submission" date="2024-07" db="EMBL/GenBank/DDBJ databases">
        <authorList>
            <person name="Yu S.T."/>
        </authorList>
    </citation>
    <scope>NUCLEOTIDE SEQUENCE</scope>
    <source>
        <strain evidence="3">R39</strain>
    </source>
</reference>
<evidence type="ECO:0000256" key="1">
    <source>
        <dbReference type="ARBA" id="ARBA00006484"/>
    </source>
</evidence>